<keyword evidence="3" id="KW-0808">Transferase</keyword>
<proteinExistence type="inferred from homology"/>
<dbReference type="PANTHER" id="PTHR33571">
    <property type="entry name" value="SSL8005 PROTEIN"/>
    <property type="match status" value="1"/>
</dbReference>
<dbReference type="Pfam" id="PF01909">
    <property type="entry name" value="NTP_transf_2"/>
    <property type="match status" value="1"/>
</dbReference>
<keyword evidence="2" id="KW-1277">Toxin-antitoxin system</keyword>
<evidence type="ECO:0000256" key="9">
    <source>
        <dbReference type="ARBA" id="ARBA00038276"/>
    </source>
</evidence>
<evidence type="ECO:0000259" key="10">
    <source>
        <dbReference type="Pfam" id="PF01909"/>
    </source>
</evidence>
<dbReference type="InterPro" id="IPR043519">
    <property type="entry name" value="NT_sf"/>
</dbReference>
<keyword evidence="7" id="KW-0067">ATP-binding</keyword>
<dbReference type="CDD" id="cd05403">
    <property type="entry name" value="NT_KNTase_like"/>
    <property type="match status" value="1"/>
</dbReference>
<evidence type="ECO:0000313" key="11">
    <source>
        <dbReference type="EMBL" id="HGY93851.1"/>
    </source>
</evidence>
<dbReference type="AlphaFoldDB" id="A0A7V4XRP2"/>
<name>A0A7V4XRP2_9BACT</name>
<dbReference type="Gene3D" id="3.30.460.10">
    <property type="entry name" value="Beta Polymerase, domain 2"/>
    <property type="match status" value="1"/>
</dbReference>
<dbReference type="GO" id="GO:0016779">
    <property type="term" value="F:nucleotidyltransferase activity"/>
    <property type="evidence" value="ECO:0007669"/>
    <property type="project" value="UniProtKB-KW"/>
</dbReference>
<evidence type="ECO:0000256" key="2">
    <source>
        <dbReference type="ARBA" id="ARBA00022649"/>
    </source>
</evidence>
<evidence type="ECO:0000256" key="8">
    <source>
        <dbReference type="ARBA" id="ARBA00022842"/>
    </source>
</evidence>
<organism evidence="11">
    <name type="scientific">Acidobacterium capsulatum</name>
    <dbReference type="NCBI Taxonomy" id="33075"/>
    <lineage>
        <taxon>Bacteria</taxon>
        <taxon>Pseudomonadati</taxon>
        <taxon>Acidobacteriota</taxon>
        <taxon>Terriglobia</taxon>
        <taxon>Terriglobales</taxon>
        <taxon>Acidobacteriaceae</taxon>
        <taxon>Acidobacterium</taxon>
    </lineage>
</organism>
<keyword evidence="4" id="KW-0548">Nucleotidyltransferase</keyword>
<comment type="cofactor">
    <cofactor evidence="1">
        <name>Mg(2+)</name>
        <dbReference type="ChEBI" id="CHEBI:18420"/>
    </cofactor>
</comment>
<keyword evidence="8" id="KW-0460">Magnesium</keyword>
<dbReference type="InterPro" id="IPR002934">
    <property type="entry name" value="Polymerase_NTP_transf_dom"/>
</dbReference>
<dbReference type="PANTHER" id="PTHR33571:SF12">
    <property type="entry name" value="BSL3053 PROTEIN"/>
    <property type="match status" value="1"/>
</dbReference>
<dbReference type="InterPro" id="IPR052038">
    <property type="entry name" value="Type-VII_TA_antitoxin"/>
</dbReference>
<evidence type="ECO:0000256" key="7">
    <source>
        <dbReference type="ARBA" id="ARBA00022840"/>
    </source>
</evidence>
<dbReference type="GO" id="GO:0005524">
    <property type="term" value="F:ATP binding"/>
    <property type="evidence" value="ECO:0007669"/>
    <property type="project" value="UniProtKB-KW"/>
</dbReference>
<evidence type="ECO:0000256" key="6">
    <source>
        <dbReference type="ARBA" id="ARBA00022741"/>
    </source>
</evidence>
<comment type="caution">
    <text evidence="11">The sequence shown here is derived from an EMBL/GenBank/DDBJ whole genome shotgun (WGS) entry which is preliminary data.</text>
</comment>
<feature type="domain" description="Polymerase nucleotidyl transferase" evidence="10">
    <location>
        <begin position="14"/>
        <end position="80"/>
    </location>
</feature>
<dbReference type="GO" id="GO:0046872">
    <property type="term" value="F:metal ion binding"/>
    <property type="evidence" value="ECO:0007669"/>
    <property type="project" value="UniProtKB-KW"/>
</dbReference>
<comment type="similarity">
    <text evidence="9">Belongs to the MntA antitoxin family.</text>
</comment>
<evidence type="ECO:0000256" key="3">
    <source>
        <dbReference type="ARBA" id="ARBA00022679"/>
    </source>
</evidence>
<gene>
    <name evidence="11" type="ORF">ENW50_04055</name>
</gene>
<reference evidence="11" key="1">
    <citation type="journal article" date="2020" name="mSystems">
        <title>Genome- and Community-Level Interaction Insights into Carbon Utilization and Element Cycling Functions of Hydrothermarchaeota in Hydrothermal Sediment.</title>
        <authorList>
            <person name="Zhou Z."/>
            <person name="Liu Y."/>
            <person name="Xu W."/>
            <person name="Pan J."/>
            <person name="Luo Z.H."/>
            <person name="Li M."/>
        </authorList>
    </citation>
    <scope>NUCLEOTIDE SEQUENCE [LARGE SCALE GENOMIC DNA]</scope>
    <source>
        <strain evidence="11">SpSt-855</strain>
    </source>
</reference>
<keyword evidence="6" id="KW-0547">Nucleotide-binding</keyword>
<evidence type="ECO:0000256" key="4">
    <source>
        <dbReference type="ARBA" id="ARBA00022695"/>
    </source>
</evidence>
<dbReference type="EMBL" id="DTKL01000020">
    <property type="protein sequence ID" value="HGY93851.1"/>
    <property type="molecule type" value="Genomic_DNA"/>
</dbReference>
<sequence>MNREHIVATLRAHETELRAAGVVHLRIFGSVARGEANDRSDVDLLAEFDPAKRQTLVTLGGLQSRLEEWLGAHVDLSSAAWLKSAVSERAQREAIIAF</sequence>
<dbReference type="SUPFAM" id="SSF81301">
    <property type="entry name" value="Nucleotidyltransferase"/>
    <property type="match status" value="1"/>
</dbReference>
<evidence type="ECO:0000256" key="1">
    <source>
        <dbReference type="ARBA" id="ARBA00001946"/>
    </source>
</evidence>
<keyword evidence="5" id="KW-0479">Metal-binding</keyword>
<accession>A0A7V4XRP2</accession>
<protein>
    <submittedName>
        <fullName evidence="11">DNA polymerase beta</fullName>
    </submittedName>
</protein>
<evidence type="ECO:0000256" key="5">
    <source>
        <dbReference type="ARBA" id="ARBA00022723"/>
    </source>
</evidence>